<dbReference type="Pfam" id="PF05559">
    <property type="entry name" value="DUF763"/>
    <property type="match status" value="1"/>
</dbReference>
<accession>A0A2N7PK45</accession>
<dbReference type="EMBL" id="PNIE01000038">
    <property type="protein sequence ID" value="PMP63365.1"/>
    <property type="molecule type" value="Genomic_DNA"/>
</dbReference>
<feature type="non-terminal residue" evidence="1">
    <location>
        <position position="172"/>
    </location>
</feature>
<dbReference type="Proteomes" id="UP000235731">
    <property type="component" value="Unassembled WGS sequence"/>
</dbReference>
<evidence type="ECO:0000313" key="2">
    <source>
        <dbReference type="Proteomes" id="UP000235731"/>
    </source>
</evidence>
<name>A0A2N7PK45_9BACT</name>
<reference evidence="1 2" key="1">
    <citation type="submission" date="2018-01" db="EMBL/GenBank/DDBJ databases">
        <title>Metagenomic assembled genomes from two thermal pools in the Uzon Caldera, Kamchatka, Russia.</title>
        <authorList>
            <person name="Wilkins L."/>
            <person name="Ettinger C."/>
        </authorList>
    </citation>
    <scope>NUCLEOTIDE SEQUENCE [LARGE SCALE GENOMIC DNA]</scope>
    <source>
        <strain evidence="1">ZAV-15</strain>
    </source>
</reference>
<dbReference type="PANTHER" id="PTHR38597:SF1">
    <property type="entry name" value="BLL3834 PROTEIN"/>
    <property type="match status" value="1"/>
</dbReference>
<proteinExistence type="predicted"/>
<organism evidence="1 2">
    <name type="scientific">Caldimicrobium thiodismutans</name>
    <dbReference type="NCBI Taxonomy" id="1653476"/>
    <lineage>
        <taxon>Bacteria</taxon>
        <taxon>Pseudomonadati</taxon>
        <taxon>Thermodesulfobacteriota</taxon>
        <taxon>Thermodesulfobacteria</taxon>
        <taxon>Thermodesulfobacteriales</taxon>
        <taxon>Thermodesulfobacteriaceae</taxon>
        <taxon>Caldimicrobium</taxon>
    </lineage>
</organism>
<dbReference type="PANTHER" id="PTHR38597">
    <property type="entry name" value="BLL3834 PROTEIN"/>
    <property type="match status" value="1"/>
</dbReference>
<evidence type="ECO:0000313" key="1">
    <source>
        <dbReference type="EMBL" id="PMP63365.1"/>
    </source>
</evidence>
<dbReference type="InterPro" id="IPR008482">
    <property type="entry name" value="DUF763"/>
</dbReference>
<sequence length="172" mass="19621">MFRKAIVDLPLHNGKCPPWLFEKMIRLGRAILLVVYREFGREELLKRLSDPYWFQALGCLLGFDWHSSGLTTTLGGALKKGLEPYFKEIGLFICGGKGRGALNTPKEIEFWGEKVGLGQEVSQFITLSRLIARIDNNALQDGFNLYFHLFIFTKDGKWTVIQQGMDEKSLYA</sequence>
<protein>
    <submittedName>
        <fullName evidence="1">DUF763 domain-containing protein</fullName>
    </submittedName>
</protein>
<comment type="caution">
    <text evidence="1">The sequence shown here is derived from an EMBL/GenBank/DDBJ whole genome shotgun (WGS) entry which is preliminary data.</text>
</comment>
<gene>
    <name evidence="1" type="ORF">C0197_02800</name>
</gene>
<dbReference type="AlphaFoldDB" id="A0A2N7PK45"/>